<evidence type="ECO:0000313" key="1">
    <source>
        <dbReference type="EMBL" id="TFU01070.1"/>
    </source>
</evidence>
<comment type="caution">
    <text evidence="1">The sequence shown here is derived from an EMBL/GenBank/DDBJ whole genome shotgun (WGS) entry which is preliminary data.</text>
</comment>
<dbReference type="RefSeq" id="WP_135246574.1">
    <property type="nucleotide sequence ID" value="NZ_SIHO01000003.1"/>
</dbReference>
<dbReference type="OrthoDB" id="9806511at2"/>
<organism evidence="1 2">
    <name type="scientific">Glacieibacterium arshaanense</name>
    <dbReference type="NCBI Taxonomy" id="2511025"/>
    <lineage>
        <taxon>Bacteria</taxon>
        <taxon>Pseudomonadati</taxon>
        <taxon>Pseudomonadota</taxon>
        <taxon>Alphaproteobacteria</taxon>
        <taxon>Sphingomonadales</taxon>
        <taxon>Sphingosinicellaceae</taxon>
        <taxon>Glacieibacterium</taxon>
    </lineage>
</organism>
<dbReference type="Proteomes" id="UP000297737">
    <property type="component" value="Unassembled WGS sequence"/>
</dbReference>
<dbReference type="InterPro" id="IPR014543">
    <property type="entry name" value="UCP028291"/>
</dbReference>
<proteinExistence type="predicted"/>
<sequence length="94" mass="10193">MAEAVAVIATPNGSKYLQQLCKHWSHKLETEFDAVRGRVNFEVAAAHFAAATDALTVTVAAPDATTLESIEAVVASHLQRFAFREPLGIDWVRG</sequence>
<accession>A0A4Y9EL27</accession>
<gene>
    <name evidence="1" type="ORF">EUV02_12200</name>
</gene>
<dbReference type="EMBL" id="SIHO01000003">
    <property type="protein sequence ID" value="TFU01070.1"/>
    <property type="molecule type" value="Genomic_DNA"/>
</dbReference>
<dbReference type="Gene3D" id="3.30.310.50">
    <property type="entry name" value="Alpha-D-phosphohexomutase, C-terminal domain"/>
    <property type="match status" value="1"/>
</dbReference>
<protein>
    <submittedName>
        <fullName evidence="1">DUF2218 domain-containing protein</fullName>
    </submittedName>
</protein>
<dbReference type="AlphaFoldDB" id="A0A4Y9EL27"/>
<evidence type="ECO:0000313" key="2">
    <source>
        <dbReference type="Proteomes" id="UP000297737"/>
    </source>
</evidence>
<dbReference type="Pfam" id="PF09981">
    <property type="entry name" value="DUF2218"/>
    <property type="match status" value="1"/>
</dbReference>
<keyword evidence="2" id="KW-1185">Reference proteome</keyword>
<name>A0A4Y9EL27_9SPHN</name>
<reference evidence="1 2" key="1">
    <citation type="submission" date="2019-02" db="EMBL/GenBank/DDBJ databases">
        <title>Polymorphobacter sp. isolated from the lake at the Tibet of China.</title>
        <authorList>
            <person name="Li A."/>
        </authorList>
    </citation>
    <scope>NUCLEOTIDE SEQUENCE [LARGE SCALE GENOMIC DNA]</scope>
    <source>
        <strain evidence="1 2">DJ1R-1</strain>
    </source>
</reference>
<dbReference type="PIRSF" id="PIRSF028291">
    <property type="entry name" value="UCP028291"/>
    <property type="match status" value="1"/>
</dbReference>